<dbReference type="InterPro" id="IPR045562">
    <property type="entry name" value="RecG_dom3_C"/>
</dbReference>
<comment type="function">
    <text evidence="15">Plays a critical role in recombination and DNA repair. Helps process Holliday junction intermediates to mature products by catalyzing branch migration. Has replication fork regression activity, unwinds stalled or blocked replication forks to make a HJ that can be resolved. Has a DNA unwinding activity characteristic of a DNA helicase with 3'-5' polarity.</text>
</comment>
<evidence type="ECO:0000256" key="5">
    <source>
        <dbReference type="ARBA" id="ARBA00022801"/>
    </source>
</evidence>
<evidence type="ECO:0000259" key="16">
    <source>
        <dbReference type="PROSITE" id="PS51192"/>
    </source>
</evidence>
<evidence type="ECO:0000256" key="8">
    <source>
        <dbReference type="ARBA" id="ARBA00023125"/>
    </source>
</evidence>
<dbReference type="NCBIfam" id="TIGR00643">
    <property type="entry name" value="recG"/>
    <property type="match status" value="1"/>
</dbReference>
<dbReference type="GO" id="GO:0043138">
    <property type="term" value="F:3'-5' DNA helicase activity"/>
    <property type="evidence" value="ECO:0007669"/>
    <property type="project" value="UniProtKB-EC"/>
</dbReference>
<evidence type="ECO:0000256" key="14">
    <source>
        <dbReference type="ARBA" id="ARBA00048988"/>
    </source>
</evidence>
<dbReference type="Pfam" id="PF17191">
    <property type="entry name" value="RecG_wedge"/>
    <property type="match status" value="1"/>
</dbReference>
<dbReference type="Pfam" id="PF00270">
    <property type="entry name" value="DEAD"/>
    <property type="match status" value="1"/>
</dbReference>
<dbReference type="Gene3D" id="2.40.50.140">
    <property type="entry name" value="Nucleic acid-binding proteins"/>
    <property type="match status" value="1"/>
</dbReference>
<dbReference type="PROSITE" id="PS51192">
    <property type="entry name" value="HELICASE_ATP_BIND_1"/>
    <property type="match status" value="1"/>
</dbReference>
<keyword evidence="5 15" id="KW-0378">Hydrolase</keyword>
<keyword evidence="10 15" id="KW-0234">DNA repair</keyword>
<dbReference type="PROSITE" id="PS51194">
    <property type="entry name" value="HELICASE_CTER"/>
    <property type="match status" value="1"/>
</dbReference>
<dbReference type="InterPro" id="IPR014001">
    <property type="entry name" value="Helicase_ATP-bd"/>
</dbReference>
<comment type="caution">
    <text evidence="18">The sequence shown here is derived from an EMBL/GenBank/DDBJ whole genome shotgun (WGS) entry which is preliminary data.</text>
</comment>
<dbReference type="SMART" id="SM00490">
    <property type="entry name" value="HELICc"/>
    <property type="match status" value="1"/>
</dbReference>
<dbReference type="InterPro" id="IPR011545">
    <property type="entry name" value="DEAD/DEAH_box_helicase_dom"/>
</dbReference>
<keyword evidence="11" id="KW-0413">Isomerase</keyword>
<gene>
    <name evidence="18" type="ORF">EDD62_0468</name>
</gene>
<dbReference type="PANTHER" id="PTHR47964:SF1">
    <property type="entry name" value="ATP-DEPENDENT DNA HELICASE HOMOLOG RECG, CHLOROPLASTIC"/>
    <property type="match status" value="1"/>
</dbReference>
<dbReference type="SUPFAM" id="SSF50249">
    <property type="entry name" value="Nucleic acid-binding proteins"/>
    <property type="match status" value="1"/>
</dbReference>
<evidence type="ECO:0000256" key="3">
    <source>
        <dbReference type="ARBA" id="ARBA00022741"/>
    </source>
</evidence>
<reference evidence="18 19" key="1">
    <citation type="submission" date="2018-11" db="EMBL/GenBank/DDBJ databases">
        <title>Genomic Encyclopedia of Type Strains, Phase IV (KMG-IV): sequencing the most valuable type-strain genomes for metagenomic binning, comparative biology and taxonomic classification.</title>
        <authorList>
            <person name="Goeker M."/>
        </authorList>
    </citation>
    <scope>NUCLEOTIDE SEQUENCE [LARGE SCALE GENOMIC DNA]</scope>
    <source>
        <strain evidence="18 19">DSM 29158</strain>
    </source>
</reference>
<dbReference type="GO" id="GO:0005524">
    <property type="term" value="F:ATP binding"/>
    <property type="evidence" value="ECO:0007669"/>
    <property type="project" value="UniProtKB-KW"/>
</dbReference>
<feature type="domain" description="Helicase C-terminal" evidence="17">
    <location>
        <begin position="460"/>
        <end position="619"/>
    </location>
</feature>
<accession>A0A3N5BJL4</accession>
<dbReference type="InterPro" id="IPR047112">
    <property type="entry name" value="RecG/Mfd"/>
</dbReference>
<dbReference type="SMART" id="SM00487">
    <property type="entry name" value="DEXDc"/>
    <property type="match status" value="1"/>
</dbReference>
<comment type="catalytic activity">
    <reaction evidence="12 15">
        <text>Couples ATP hydrolysis with the unwinding of duplex DNA by translocating in the 3'-5' direction.</text>
        <dbReference type="EC" id="5.6.2.4"/>
    </reaction>
</comment>
<evidence type="ECO:0000256" key="4">
    <source>
        <dbReference type="ARBA" id="ARBA00022763"/>
    </source>
</evidence>
<dbReference type="PANTHER" id="PTHR47964">
    <property type="entry name" value="ATP-DEPENDENT DNA HELICASE HOMOLOG RECG, CHLOROPLASTIC"/>
    <property type="match status" value="1"/>
</dbReference>
<dbReference type="RefSeq" id="WP_170152749.1">
    <property type="nucleotide sequence ID" value="NZ_RKRK01000002.1"/>
</dbReference>
<keyword evidence="6 15" id="KW-0347">Helicase</keyword>
<dbReference type="InterPro" id="IPR012340">
    <property type="entry name" value="NA-bd_OB-fold"/>
</dbReference>
<dbReference type="GO" id="GO:0006281">
    <property type="term" value="P:DNA repair"/>
    <property type="evidence" value="ECO:0007669"/>
    <property type="project" value="UniProtKB-UniRule"/>
</dbReference>
<keyword evidence="3 15" id="KW-0547">Nucleotide-binding</keyword>
<comment type="catalytic activity">
    <reaction evidence="14 15">
        <text>ATP + H2O = ADP + phosphate + H(+)</text>
        <dbReference type="Rhea" id="RHEA:13065"/>
        <dbReference type="ChEBI" id="CHEBI:15377"/>
        <dbReference type="ChEBI" id="CHEBI:15378"/>
        <dbReference type="ChEBI" id="CHEBI:30616"/>
        <dbReference type="ChEBI" id="CHEBI:43474"/>
        <dbReference type="ChEBI" id="CHEBI:456216"/>
        <dbReference type="EC" id="5.6.2.4"/>
    </reaction>
</comment>
<evidence type="ECO:0000256" key="7">
    <source>
        <dbReference type="ARBA" id="ARBA00022840"/>
    </source>
</evidence>
<dbReference type="CDD" id="cd17992">
    <property type="entry name" value="DEXHc_RecG"/>
    <property type="match status" value="1"/>
</dbReference>
<dbReference type="InterPro" id="IPR001650">
    <property type="entry name" value="Helicase_C-like"/>
</dbReference>
<keyword evidence="4 15" id="KW-0227">DNA damage</keyword>
<keyword evidence="7 15" id="KW-0067">ATP-binding</keyword>
<comment type="similarity">
    <text evidence="1 15">Belongs to the helicase family. RecG subfamily.</text>
</comment>
<keyword evidence="9 15" id="KW-0233">DNA recombination</keyword>
<dbReference type="GO" id="GO:0003677">
    <property type="term" value="F:DNA binding"/>
    <property type="evidence" value="ECO:0007669"/>
    <property type="project" value="UniProtKB-KW"/>
</dbReference>
<dbReference type="EMBL" id="RKRK01000002">
    <property type="protein sequence ID" value="RPF57833.1"/>
    <property type="molecule type" value="Genomic_DNA"/>
</dbReference>
<evidence type="ECO:0000256" key="13">
    <source>
        <dbReference type="ARBA" id="ARBA00034808"/>
    </source>
</evidence>
<evidence type="ECO:0000256" key="9">
    <source>
        <dbReference type="ARBA" id="ARBA00023172"/>
    </source>
</evidence>
<dbReference type="GO" id="GO:0016887">
    <property type="term" value="F:ATP hydrolysis activity"/>
    <property type="evidence" value="ECO:0007669"/>
    <property type="project" value="RHEA"/>
</dbReference>
<keyword evidence="19" id="KW-1185">Reference proteome</keyword>
<dbReference type="Gene3D" id="3.40.50.300">
    <property type="entry name" value="P-loop containing nucleotide triphosphate hydrolases"/>
    <property type="match status" value="2"/>
</dbReference>
<evidence type="ECO:0000256" key="1">
    <source>
        <dbReference type="ARBA" id="ARBA00007504"/>
    </source>
</evidence>
<evidence type="ECO:0000256" key="11">
    <source>
        <dbReference type="ARBA" id="ARBA00023235"/>
    </source>
</evidence>
<protein>
    <recommendedName>
        <fullName evidence="2 15">ATP-dependent DNA helicase RecG</fullName>
        <ecNumber evidence="13 15">5.6.2.4</ecNumber>
    </recommendedName>
</protein>
<feature type="domain" description="Helicase ATP-binding" evidence="16">
    <location>
        <begin position="278"/>
        <end position="441"/>
    </location>
</feature>
<evidence type="ECO:0000256" key="10">
    <source>
        <dbReference type="ARBA" id="ARBA00023204"/>
    </source>
</evidence>
<dbReference type="SUPFAM" id="SSF52540">
    <property type="entry name" value="P-loop containing nucleoside triphosphate hydrolases"/>
    <property type="match status" value="1"/>
</dbReference>
<dbReference type="AlphaFoldDB" id="A0A3N5BJL4"/>
<name>A0A3N5BJL4_9BACL</name>
<evidence type="ECO:0000259" key="17">
    <source>
        <dbReference type="PROSITE" id="PS51194"/>
    </source>
</evidence>
<dbReference type="EC" id="5.6.2.4" evidence="13 15"/>
<organism evidence="18 19">
    <name type="scientific">Abyssicoccus albus</name>
    <dbReference type="NCBI Taxonomy" id="1817405"/>
    <lineage>
        <taxon>Bacteria</taxon>
        <taxon>Bacillati</taxon>
        <taxon>Bacillota</taxon>
        <taxon>Bacilli</taxon>
        <taxon>Bacillales</taxon>
        <taxon>Abyssicoccaceae</taxon>
    </lineage>
</organism>
<evidence type="ECO:0000313" key="18">
    <source>
        <dbReference type="EMBL" id="RPF57833.1"/>
    </source>
</evidence>
<dbReference type="Proteomes" id="UP000277108">
    <property type="component" value="Unassembled WGS sequence"/>
</dbReference>
<dbReference type="InterPro" id="IPR027417">
    <property type="entry name" value="P-loop_NTPase"/>
</dbReference>
<proteinExistence type="inferred from homology"/>
<dbReference type="Pfam" id="PF00271">
    <property type="entry name" value="Helicase_C"/>
    <property type="match status" value="1"/>
</dbReference>
<evidence type="ECO:0000313" key="19">
    <source>
        <dbReference type="Proteomes" id="UP000277108"/>
    </source>
</evidence>
<dbReference type="NCBIfam" id="NF008168">
    <property type="entry name" value="PRK10917.2-2"/>
    <property type="match status" value="1"/>
</dbReference>
<evidence type="ECO:0000256" key="2">
    <source>
        <dbReference type="ARBA" id="ARBA00017846"/>
    </source>
</evidence>
<dbReference type="NCBIfam" id="NF008165">
    <property type="entry name" value="PRK10917.1-3"/>
    <property type="match status" value="1"/>
</dbReference>
<evidence type="ECO:0000256" key="6">
    <source>
        <dbReference type="ARBA" id="ARBA00022806"/>
    </source>
</evidence>
<dbReference type="GO" id="GO:0006310">
    <property type="term" value="P:DNA recombination"/>
    <property type="evidence" value="ECO:0007669"/>
    <property type="project" value="UniProtKB-UniRule"/>
</dbReference>
<evidence type="ECO:0000256" key="15">
    <source>
        <dbReference type="RuleBase" id="RU363016"/>
    </source>
</evidence>
<dbReference type="InterPro" id="IPR033454">
    <property type="entry name" value="RecG_wedge"/>
</dbReference>
<sequence>MAILPIIHTNRIFNIDQLDKIGPKTYEKFKENHIVTNEDLIQYVPTRYKDYQLTDLTQIEDGQQVNVVGLVYQIGKPSYYAKRRSRTIVRVYIKDIPFKLIFFNQVYLIKQLTVEQEYIISGKINLAKQEITVNRIKVNDHEHNDEKQTLEPHYRKIKEISTKTLQHAIHQALDMTSGYVELPIDLVKKYKLTPLDVCYETIHRSQDSRQIELAKRSIKFYELFMFQLYMQYKKHNQQLKDSTEPLNVEIDELSPLINHLPFELTIDQKTVVETIIKDFNGTHLMNRLVQGDVGSGKTIVALIAMYAIHLKGYQSAFMAPTEILATQHLEGLKSFVDQCRLSVQIELLTSSTPTKERKRILSELSSGEIDMIIGTHALLTEEVEFDQLKLVITDEQHRFGVRQRSILKDKGQGVHVLMMTATPIPRTLSFTAMGDLNVSLIRSKPAGRKPIITRWFDERDHDEMVTLLKDALNERQQVFVVAPLIEDSDMVEAHSAESLYYLYQQLFNHHSIGLMHGKLKSDEKDELMQQFIRHDIDILISTTVIEVGVNVPNASLMIIYNSDRFGLSTLHQLRGRVGRGHKQSYCYLVASPKTETGIQRMKIMEQSEDGFYIAEKDLEMRGPGDFLGVKQSGLPDFQFAHLVEDYKMVMYAHLEAEYYINHLTDDLKMWLDNFKPELEA</sequence>
<dbReference type="Pfam" id="PF19833">
    <property type="entry name" value="RecG_dom3_C"/>
    <property type="match status" value="1"/>
</dbReference>
<keyword evidence="8" id="KW-0238">DNA-binding</keyword>
<evidence type="ECO:0000256" key="12">
    <source>
        <dbReference type="ARBA" id="ARBA00034617"/>
    </source>
</evidence>
<dbReference type="InterPro" id="IPR004609">
    <property type="entry name" value="ATP-dep_DNA_helicase_RecG"/>
</dbReference>